<protein>
    <submittedName>
        <fullName evidence="2">Uncharacterized protein</fullName>
    </submittedName>
</protein>
<dbReference type="AlphaFoldDB" id="J0WU09"/>
<evidence type="ECO:0000313" key="2">
    <source>
        <dbReference type="EMBL" id="EJD37090.1"/>
    </source>
</evidence>
<dbReference type="InParanoid" id="J0WU09"/>
<evidence type="ECO:0000313" key="3">
    <source>
        <dbReference type="Proteomes" id="UP000006514"/>
    </source>
</evidence>
<keyword evidence="3" id="KW-1185">Reference proteome</keyword>
<dbReference type="Proteomes" id="UP000006514">
    <property type="component" value="Unassembled WGS sequence"/>
</dbReference>
<dbReference type="KEGG" id="adl:AURDEDRAFT_116935"/>
<gene>
    <name evidence="2" type="ORF">AURDEDRAFT_116935</name>
</gene>
<feature type="transmembrane region" description="Helical" evidence="1">
    <location>
        <begin position="12"/>
        <end position="32"/>
    </location>
</feature>
<proteinExistence type="predicted"/>
<keyword evidence="1" id="KW-0812">Transmembrane</keyword>
<evidence type="ECO:0000256" key="1">
    <source>
        <dbReference type="SAM" id="Phobius"/>
    </source>
</evidence>
<dbReference type="EMBL" id="JH687847">
    <property type="protein sequence ID" value="EJD37090.1"/>
    <property type="molecule type" value="Genomic_DNA"/>
</dbReference>
<keyword evidence="1" id="KW-1133">Transmembrane helix</keyword>
<accession>J0WU09</accession>
<reference evidence="3" key="1">
    <citation type="journal article" date="2012" name="Science">
        <title>The Paleozoic origin of enzymatic lignin decomposition reconstructed from 31 fungal genomes.</title>
        <authorList>
            <person name="Floudas D."/>
            <person name="Binder M."/>
            <person name="Riley R."/>
            <person name="Barry K."/>
            <person name="Blanchette R.A."/>
            <person name="Henrissat B."/>
            <person name="Martinez A.T."/>
            <person name="Otillar R."/>
            <person name="Spatafora J.W."/>
            <person name="Yadav J.S."/>
            <person name="Aerts A."/>
            <person name="Benoit I."/>
            <person name="Boyd A."/>
            <person name="Carlson A."/>
            <person name="Copeland A."/>
            <person name="Coutinho P.M."/>
            <person name="de Vries R.P."/>
            <person name="Ferreira P."/>
            <person name="Findley K."/>
            <person name="Foster B."/>
            <person name="Gaskell J."/>
            <person name="Glotzer D."/>
            <person name="Gorecki P."/>
            <person name="Heitman J."/>
            <person name="Hesse C."/>
            <person name="Hori C."/>
            <person name="Igarashi K."/>
            <person name="Jurgens J.A."/>
            <person name="Kallen N."/>
            <person name="Kersten P."/>
            <person name="Kohler A."/>
            <person name="Kuees U."/>
            <person name="Kumar T.K.A."/>
            <person name="Kuo A."/>
            <person name="LaButti K."/>
            <person name="Larrondo L.F."/>
            <person name="Lindquist E."/>
            <person name="Ling A."/>
            <person name="Lombard V."/>
            <person name="Lucas S."/>
            <person name="Lundell T."/>
            <person name="Martin R."/>
            <person name="McLaughlin D.J."/>
            <person name="Morgenstern I."/>
            <person name="Morin E."/>
            <person name="Murat C."/>
            <person name="Nagy L.G."/>
            <person name="Nolan M."/>
            <person name="Ohm R.A."/>
            <person name="Patyshakuliyeva A."/>
            <person name="Rokas A."/>
            <person name="Ruiz-Duenas F.J."/>
            <person name="Sabat G."/>
            <person name="Salamov A."/>
            <person name="Samejima M."/>
            <person name="Schmutz J."/>
            <person name="Slot J.C."/>
            <person name="St John F."/>
            <person name="Stenlid J."/>
            <person name="Sun H."/>
            <person name="Sun S."/>
            <person name="Syed K."/>
            <person name="Tsang A."/>
            <person name="Wiebenga A."/>
            <person name="Young D."/>
            <person name="Pisabarro A."/>
            <person name="Eastwood D.C."/>
            <person name="Martin F."/>
            <person name="Cullen D."/>
            <person name="Grigoriev I.V."/>
            <person name="Hibbett D.S."/>
        </authorList>
    </citation>
    <scope>NUCLEOTIDE SEQUENCE [LARGE SCALE GENOMIC DNA]</scope>
    <source>
        <strain evidence="3">TFB10046</strain>
    </source>
</reference>
<keyword evidence="1" id="KW-0472">Membrane</keyword>
<organism evidence="2 3">
    <name type="scientific">Auricularia subglabra (strain TFB-10046 / SS5)</name>
    <name type="common">White-rot fungus</name>
    <name type="synonym">Auricularia delicata (strain TFB10046)</name>
    <dbReference type="NCBI Taxonomy" id="717982"/>
    <lineage>
        <taxon>Eukaryota</taxon>
        <taxon>Fungi</taxon>
        <taxon>Dikarya</taxon>
        <taxon>Basidiomycota</taxon>
        <taxon>Agaricomycotina</taxon>
        <taxon>Agaricomycetes</taxon>
        <taxon>Auriculariales</taxon>
        <taxon>Auriculariaceae</taxon>
        <taxon>Auricularia</taxon>
    </lineage>
</organism>
<sequence>MLDVEGARITYVGTQVAILLFGISLVQSWVFFQECSRDPVHLRLTALIILYDWVISHIVDLDRVLRLSVLHD</sequence>
<name>J0WU09_AURST</name>
<feature type="transmembrane region" description="Helical" evidence="1">
    <location>
        <begin position="44"/>
        <end position="61"/>
    </location>
</feature>
<dbReference type="OrthoDB" id="2535105at2759"/>